<dbReference type="InterPro" id="IPR036390">
    <property type="entry name" value="WH_DNA-bd_sf"/>
</dbReference>
<evidence type="ECO:0000256" key="2">
    <source>
        <dbReference type="ARBA" id="ARBA00023015"/>
    </source>
</evidence>
<dbReference type="Proteomes" id="UP000198900">
    <property type="component" value="Unassembled WGS sequence"/>
</dbReference>
<dbReference type="AlphaFoldDB" id="A0A7Z7BDT0"/>
<dbReference type="Gene3D" id="3.40.190.10">
    <property type="entry name" value="Periplasmic binding protein-like II"/>
    <property type="match status" value="2"/>
</dbReference>
<dbReference type="PRINTS" id="PR00039">
    <property type="entry name" value="HTHLYSR"/>
</dbReference>
<dbReference type="Pfam" id="PF00126">
    <property type="entry name" value="HTH_1"/>
    <property type="match status" value="1"/>
</dbReference>
<dbReference type="InterPro" id="IPR000847">
    <property type="entry name" value="LysR_HTH_N"/>
</dbReference>
<dbReference type="PANTHER" id="PTHR30126">
    <property type="entry name" value="HTH-TYPE TRANSCRIPTIONAL REGULATOR"/>
    <property type="match status" value="1"/>
</dbReference>
<dbReference type="GO" id="GO:0000976">
    <property type="term" value="F:transcription cis-regulatory region binding"/>
    <property type="evidence" value="ECO:0007669"/>
    <property type="project" value="TreeGrafter"/>
</dbReference>
<dbReference type="InterPro" id="IPR036388">
    <property type="entry name" value="WH-like_DNA-bd_sf"/>
</dbReference>
<keyword evidence="3 6" id="KW-0238">DNA-binding</keyword>
<dbReference type="GO" id="GO:0003700">
    <property type="term" value="F:DNA-binding transcription factor activity"/>
    <property type="evidence" value="ECO:0007669"/>
    <property type="project" value="InterPro"/>
</dbReference>
<dbReference type="PANTHER" id="PTHR30126:SF94">
    <property type="entry name" value="LYSR FAMILY TRANSCRIPTIONAL REGULATOR"/>
    <property type="match status" value="1"/>
</dbReference>
<evidence type="ECO:0000256" key="4">
    <source>
        <dbReference type="ARBA" id="ARBA00023163"/>
    </source>
</evidence>
<comment type="caution">
    <text evidence="6">The sequence shown here is derived from an EMBL/GenBank/DDBJ whole genome shotgun (WGS) entry which is preliminary data.</text>
</comment>
<evidence type="ECO:0000259" key="5">
    <source>
        <dbReference type="PROSITE" id="PS50931"/>
    </source>
</evidence>
<keyword evidence="4" id="KW-0804">Transcription</keyword>
<proteinExistence type="inferred from homology"/>
<accession>A0A7Z7BDT0</accession>
<gene>
    <name evidence="6" type="ORF">SAMN04487926_118131</name>
</gene>
<dbReference type="CDD" id="cd05466">
    <property type="entry name" value="PBP2_LTTR_substrate"/>
    <property type="match status" value="1"/>
</dbReference>
<dbReference type="InterPro" id="IPR005119">
    <property type="entry name" value="LysR_subst-bd"/>
</dbReference>
<feature type="domain" description="HTH lysR-type" evidence="5">
    <location>
        <begin position="1"/>
        <end position="58"/>
    </location>
</feature>
<keyword evidence="7" id="KW-1185">Reference proteome</keyword>
<evidence type="ECO:0000313" key="7">
    <source>
        <dbReference type="Proteomes" id="UP000198900"/>
    </source>
</evidence>
<evidence type="ECO:0000313" key="6">
    <source>
        <dbReference type="EMBL" id="SDI52001.1"/>
    </source>
</evidence>
<comment type="similarity">
    <text evidence="1">Belongs to the LysR transcriptional regulatory family.</text>
</comment>
<reference evidence="6" key="1">
    <citation type="submission" date="2016-10" db="EMBL/GenBank/DDBJ databases">
        <authorList>
            <person name="Varghese N."/>
            <person name="Submissions S."/>
        </authorList>
    </citation>
    <scope>NUCLEOTIDE SEQUENCE [LARGE SCALE GENOMIC DNA]</scope>
    <source>
        <strain evidence="6">YR281</strain>
    </source>
</reference>
<dbReference type="SUPFAM" id="SSF53850">
    <property type="entry name" value="Periplasmic binding protein-like II"/>
    <property type="match status" value="1"/>
</dbReference>
<organism evidence="6 7">
    <name type="scientific">Paraburkholderia steynii</name>
    <dbReference type="NCBI Taxonomy" id="1245441"/>
    <lineage>
        <taxon>Bacteria</taxon>
        <taxon>Pseudomonadati</taxon>
        <taxon>Pseudomonadota</taxon>
        <taxon>Betaproteobacteria</taxon>
        <taxon>Burkholderiales</taxon>
        <taxon>Burkholderiaceae</taxon>
        <taxon>Paraburkholderia</taxon>
    </lineage>
</organism>
<dbReference type="EMBL" id="FNDI01000018">
    <property type="protein sequence ID" value="SDI52001.1"/>
    <property type="molecule type" value="Genomic_DNA"/>
</dbReference>
<name>A0A7Z7BDT0_9BURK</name>
<protein>
    <submittedName>
        <fullName evidence="6">DNA-binding transcriptional regulator, LysR family</fullName>
    </submittedName>
</protein>
<sequence length="310" mass="34395">MTLKQLEAFYWAASLGSFSIAATRLHVTQSTLSKRIAELEAALNVPLFDRSAQRSVLTEHGTRILGHAHKILQFEGEIHELLGTAPRLSGLCRFGVSELTALTWFPKFVARITTEHPDLALEPYVDLAAGLERRLVRGEIDFAILPQSSEDNPTLTSVPLAMLEFAWMSSPKRIPAGTVLKSEDIARHPILTMTAESRLTATYESWAASNKIYGRRILACNSLSAIVGLTVADVGISFLPRLFMRNLIEAGQLNAFRTMPELPSIEYCFKWRTDDTRAFISALAQFAKEEADYTLSLGSQSAYISTTTRQ</sequence>
<dbReference type="PROSITE" id="PS50931">
    <property type="entry name" value="HTH_LYSR"/>
    <property type="match status" value="1"/>
</dbReference>
<dbReference type="Pfam" id="PF03466">
    <property type="entry name" value="LysR_substrate"/>
    <property type="match status" value="1"/>
</dbReference>
<keyword evidence="2" id="KW-0805">Transcription regulation</keyword>
<dbReference type="Gene3D" id="1.10.10.10">
    <property type="entry name" value="Winged helix-like DNA-binding domain superfamily/Winged helix DNA-binding domain"/>
    <property type="match status" value="1"/>
</dbReference>
<dbReference type="RefSeq" id="WP_091784024.1">
    <property type="nucleotide sequence ID" value="NZ_FNDI01000018.1"/>
</dbReference>
<evidence type="ECO:0000256" key="1">
    <source>
        <dbReference type="ARBA" id="ARBA00009437"/>
    </source>
</evidence>
<evidence type="ECO:0000256" key="3">
    <source>
        <dbReference type="ARBA" id="ARBA00023125"/>
    </source>
</evidence>
<dbReference type="FunFam" id="1.10.10.10:FF:000001">
    <property type="entry name" value="LysR family transcriptional regulator"/>
    <property type="match status" value="1"/>
</dbReference>
<dbReference type="SUPFAM" id="SSF46785">
    <property type="entry name" value="Winged helix' DNA-binding domain"/>
    <property type="match status" value="1"/>
</dbReference>